<dbReference type="EMBL" id="SJZB01000029">
    <property type="protein sequence ID" value="TCJ15239.1"/>
    <property type="molecule type" value="Genomic_DNA"/>
</dbReference>
<dbReference type="InterPro" id="IPR022385">
    <property type="entry name" value="Rhs_assc_core"/>
</dbReference>
<keyword evidence="4" id="KW-1185">Reference proteome</keyword>
<organism evidence="3 4">
    <name type="scientific">Parasulfuritortus cantonensis</name>
    <dbReference type="NCBI Taxonomy" id="2528202"/>
    <lineage>
        <taxon>Bacteria</taxon>
        <taxon>Pseudomonadati</taxon>
        <taxon>Pseudomonadota</taxon>
        <taxon>Betaproteobacteria</taxon>
        <taxon>Nitrosomonadales</taxon>
        <taxon>Thiobacillaceae</taxon>
        <taxon>Parasulfuritortus</taxon>
    </lineage>
</organism>
<dbReference type="OrthoDB" id="8552614at2"/>
<comment type="caution">
    <text evidence="3">The sequence shown here is derived from an EMBL/GenBank/DDBJ whole genome shotgun (WGS) entry which is preliminary data.</text>
</comment>
<gene>
    <name evidence="3" type="ORF">EZJ19_07995</name>
</gene>
<dbReference type="NCBIfam" id="TIGR01643">
    <property type="entry name" value="YD_repeat_2x"/>
    <property type="match status" value="4"/>
</dbReference>
<reference evidence="3 4" key="1">
    <citation type="submission" date="2019-03" db="EMBL/GenBank/DDBJ databases">
        <title>Genome sequence of Thiobacillaceae bacterium LSR1, a sulfur-oxidizing bacterium isolated from freshwater sediment.</title>
        <authorList>
            <person name="Li S."/>
        </authorList>
    </citation>
    <scope>NUCLEOTIDE SEQUENCE [LARGE SCALE GENOMIC DNA]</scope>
    <source>
        <strain evidence="3 4">LSR1</strain>
    </source>
</reference>
<feature type="domain" description="Teneurin-like YD-shell" evidence="2">
    <location>
        <begin position="893"/>
        <end position="1168"/>
    </location>
</feature>
<sequence>MGDPVVVSTGALYEQVTDYEDADKKLTIVRTYRSKYGMSPGSFSTYALPFGMGDLWHLNFQWELALIPNYFSYNGSFGITSPDGSNYGFKLNSDGTVTVNGDAITDFTVQFVNPSGNQISYADILTNGGQFVITTSSGDQIRMKLFVSNWSKKYAEARPMQITYRGGYAWNLTYGSKDELQTIEDNLGRTISIAWYYVESSDDTGILFPRAIKTISLPDGSVLDYSYEGETDDPSNRLSFVRLKTFTRNSASAGIVDSATYIYDDPNTPSLLTGIVDNAGVRYATWQYDTSGRVLSAQHENGADAVTIGYSSTQGYVYRTVTNALGKQTIYTYKVTQGTSEPLLTSVVGNPSSNCVGTAESVVYDSDKRKTSVVDEAGNTTKYTYDVDGRMQVVTEAFGTSSERVTSYTWNPAFGTPTQIVRPGLTTDFAYDDSGRLLTLTQTDTTQHSQPYSTHGNTRTWSFTYNDRGLISLIDGPLSGNQDATTLEYDARGYLQKVTNAAGHVWQAIALNPSGHPEMVTDPNGVTATMTYDGMGRLSTRTTTSHTTTYQYDAVGNLSSISLSPNGVSVQYFYDNARRLYELRDDIGNRIHYTLDAAGNRIKVDVYDPSDSLRRTQIRVYDELSRLLKIQDPLGQETIFGHDLLGNVNSTTTMGNRTTLKQFDVLNRLIKITDGLQGITRFEYDASDHLVAVTDPRGLVTRYTVDGFGNVIQVTSPDTGTSVFSYDAAGNLLQQRDAKGQTNTYQYDALNRLTHRTFHDGNTTTYIYDQGENGAGHLTTMQDTSGMTTWSYDDEGRVIQKRQTIGGTSLATEYAYDATGHLVSTTLPSGHVANFSWNASQIESVTLDGWALASTIASEPFGDPGAWVFANGERVTRNYDLSGRLTEHSLGRLAYDTGNRVIGLTNSGYFNQNGSWAYGYDALDRLTSYSGTGEAISYRYDANGNRTSQVSSTSPATFEIAPASNRISSVIMANASLSYSYDANGSVTYDGRHNYSYDAAGRLIATDVATYQYNGKGQRVSKTASGTTTLFAYDEANHLVGEYSGNGALRREILWLGDIPLAVVTASGTYYVHTDHLDTPRQIDDTSGQPVWVWNSPPFGTAPPNENPSGLGAFTFNLRFPGQYFDAETGINYNYYRDYDPSTGRYIEADPIGLEGGLNLYAYANQNPLTYVDPNGLAGVLPGPVPFPVPGPVTPGYGSGGSRGDDFGGLFPGMGGKDSGSYFRTPRWPSWPGDDSGSDGEAWPKENKDFCIRTYANCKNYGWAGNCNACLDLCLGSGSGDWPFHMCQPKKKKDRCE</sequence>
<proteinExistence type="predicted"/>
<dbReference type="InterPro" id="IPR050708">
    <property type="entry name" value="T6SS_VgrG/RHS"/>
</dbReference>
<evidence type="ECO:0000259" key="2">
    <source>
        <dbReference type="Pfam" id="PF25023"/>
    </source>
</evidence>
<dbReference type="InterPro" id="IPR031325">
    <property type="entry name" value="RHS_repeat"/>
</dbReference>
<evidence type="ECO:0000256" key="1">
    <source>
        <dbReference type="ARBA" id="ARBA00022737"/>
    </source>
</evidence>
<dbReference type="NCBIfam" id="TIGR03696">
    <property type="entry name" value="Rhs_assc_core"/>
    <property type="match status" value="1"/>
</dbReference>
<feature type="domain" description="Teneurin-like YD-shell" evidence="2">
    <location>
        <begin position="621"/>
        <end position="800"/>
    </location>
</feature>
<protein>
    <submittedName>
        <fullName evidence="3">RHS repeat protein</fullName>
    </submittedName>
</protein>
<dbReference type="PANTHER" id="PTHR32305">
    <property type="match status" value="1"/>
</dbReference>
<dbReference type="InterPro" id="IPR056823">
    <property type="entry name" value="TEN-like_YD-shell"/>
</dbReference>
<keyword evidence="1" id="KW-0677">Repeat</keyword>
<dbReference type="Proteomes" id="UP000295443">
    <property type="component" value="Unassembled WGS sequence"/>
</dbReference>
<accession>A0A4R1BDS6</accession>
<dbReference type="Pfam" id="PF05593">
    <property type="entry name" value="RHS_repeat"/>
    <property type="match status" value="1"/>
</dbReference>
<dbReference type="InterPro" id="IPR006530">
    <property type="entry name" value="YD"/>
</dbReference>
<name>A0A4R1BDS6_9PROT</name>
<evidence type="ECO:0000313" key="3">
    <source>
        <dbReference type="EMBL" id="TCJ15239.1"/>
    </source>
</evidence>
<dbReference type="Gene3D" id="2.180.10.10">
    <property type="entry name" value="RHS repeat-associated core"/>
    <property type="match status" value="2"/>
</dbReference>
<dbReference type="RefSeq" id="WP_131446390.1">
    <property type="nucleotide sequence ID" value="NZ_SJZB01000029.1"/>
</dbReference>
<evidence type="ECO:0000313" key="4">
    <source>
        <dbReference type="Proteomes" id="UP000295443"/>
    </source>
</evidence>
<dbReference type="Pfam" id="PF25023">
    <property type="entry name" value="TEN_YD-shell"/>
    <property type="match status" value="2"/>
</dbReference>
<dbReference type="PANTHER" id="PTHR32305:SF15">
    <property type="entry name" value="PROTEIN RHSA-RELATED"/>
    <property type="match status" value="1"/>
</dbReference>